<evidence type="ECO:0000313" key="3">
    <source>
        <dbReference type="Proteomes" id="UP000318380"/>
    </source>
</evidence>
<feature type="compositionally biased region" description="Polar residues" evidence="1">
    <location>
        <begin position="221"/>
        <end position="233"/>
    </location>
</feature>
<protein>
    <submittedName>
        <fullName evidence="2">YD repeat-containing protein</fullName>
    </submittedName>
</protein>
<dbReference type="InterPro" id="IPR006530">
    <property type="entry name" value="YD"/>
</dbReference>
<dbReference type="Proteomes" id="UP000318380">
    <property type="component" value="Unassembled WGS sequence"/>
</dbReference>
<evidence type="ECO:0000256" key="1">
    <source>
        <dbReference type="SAM" id="MobiDB-lite"/>
    </source>
</evidence>
<reference evidence="2 3" key="1">
    <citation type="submission" date="2019-06" db="EMBL/GenBank/DDBJ databases">
        <title>Sequencing the genomes of 1000 actinobacteria strains.</title>
        <authorList>
            <person name="Klenk H.-P."/>
        </authorList>
    </citation>
    <scope>NUCLEOTIDE SEQUENCE [LARGE SCALE GENOMIC DNA]</scope>
    <source>
        <strain evidence="2 3">DSM 24683</strain>
    </source>
</reference>
<dbReference type="Gene3D" id="2.180.10.10">
    <property type="entry name" value="RHS repeat-associated core"/>
    <property type="match status" value="1"/>
</dbReference>
<dbReference type="AlphaFoldDB" id="A0A561BSZ3"/>
<name>A0A561BSZ3_9ACTN</name>
<organism evidence="2 3">
    <name type="scientific">Kribbella amoyensis</name>
    <dbReference type="NCBI Taxonomy" id="996641"/>
    <lineage>
        <taxon>Bacteria</taxon>
        <taxon>Bacillati</taxon>
        <taxon>Actinomycetota</taxon>
        <taxon>Actinomycetes</taxon>
        <taxon>Propionibacteriales</taxon>
        <taxon>Kribbellaceae</taxon>
        <taxon>Kribbella</taxon>
    </lineage>
</organism>
<accession>A0A561BSZ3</accession>
<keyword evidence="3" id="KW-1185">Reference proteome</keyword>
<dbReference type="EMBL" id="VIVK01000001">
    <property type="protein sequence ID" value="TWD81922.1"/>
    <property type="molecule type" value="Genomic_DNA"/>
</dbReference>
<evidence type="ECO:0000313" key="2">
    <source>
        <dbReference type="EMBL" id="TWD81922.1"/>
    </source>
</evidence>
<dbReference type="RefSeq" id="WP_170284676.1">
    <property type="nucleotide sequence ID" value="NZ_VIVK01000001.1"/>
</dbReference>
<feature type="region of interest" description="Disordered" evidence="1">
    <location>
        <begin position="209"/>
        <end position="233"/>
    </location>
</feature>
<comment type="caution">
    <text evidence="2">The sequence shown here is derived from an EMBL/GenBank/DDBJ whole genome shotgun (WGS) entry which is preliminary data.</text>
</comment>
<sequence length="233" mass="24862">MQNADSPSSYLSQTQNIVYTADGRLRWITKTGANPGAFEAYSYDAAGNTTWQQLGSANTFLRYDRNRLLCAGLVQADPCSGSPAVYNYDPFGRLDTVASGDKTVERFGYDGFDRTVSHRKYDPATGALKSAQSSVFDPLDRTVSESTTVGTGVPKTTTFGYVGLTDQVIAEEQPDSGGVPKAVASYTYGPGGERLSQTKTPLAGGATETSFYGLNPHTDVETLTSERGAARST</sequence>
<gene>
    <name evidence="2" type="ORF">FB561_3046</name>
</gene>
<dbReference type="NCBIfam" id="TIGR01643">
    <property type="entry name" value="YD_repeat_2x"/>
    <property type="match status" value="1"/>
</dbReference>
<proteinExistence type="predicted"/>